<evidence type="ECO:0000256" key="4">
    <source>
        <dbReference type="SAM" id="MobiDB-lite"/>
    </source>
</evidence>
<feature type="region of interest" description="Disordered" evidence="4">
    <location>
        <begin position="566"/>
        <end position="595"/>
    </location>
</feature>
<organism evidence="6 7">
    <name type="scientific">Gigaspora margarita</name>
    <dbReference type="NCBI Taxonomy" id="4874"/>
    <lineage>
        <taxon>Eukaryota</taxon>
        <taxon>Fungi</taxon>
        <taxon>Fungi incertae sedis</taxon>
        <taxon>Mucoromycota</taxon>
        <taxon>Glomeromycotina</taxon>
        <taxon>Glomeromycetes</taxon>
        <taxon>Diversisporales</taxon>
        <taxon>Gigasporaceae</taxon>
        <taxon>Gigaspora</taxon>
    </lineage>
</organism>
<protein>
    <submittedName>
        <fullName evidence="6">22419_t:CDS:1</fullName>
    </submittedName>
</protein>
<sequence>MDSINNCINILPSIRVPFISDDNETNRQDFDHHHDKANKKLLELSDNTTSAHNASQLAAFHADADRIIKDCYEGTAVVKSRHEDLDRSDYYALEIELLANVLRNAIDGYKESENKLSTYYQKVKIDLKQEANKLIKQNPETNKVRILNIFSKVTGALVKFSDAIALEHHKLELVRKIYAHAKFAHDIKNWMSSCKLAMLNIQVGIIDQEVEIVSLEEEVASFQITVDQFKNMSYQVILPETDSRDIDEPQPEDKIKEFVQKRINRVLDEWHGLKDQLIKLRSNLDASKESQGLSHTIKDILANIEARVLNIESFITGEGIQRLPTKDDVIDRVRELDEIQERVDHLLTLKIEALDSMIIDLTDVQQRAGIAKALKNLQSLIEDKRVQLREAVKLVKFVKKADEMNTLMSSLLEITNTTTPDCPLQLLNVIDLQSRFTELNTKYDYIVRKLEGVKRAAEPLKDDWRVVNRLSILIEQWNELNKIVFAKKDELSCLLSGQKPLTKTQPGRSNSRMSISRSNSLMSASRSDSRMSGSRSMSQPLYLAIPILSLTSGTFTPYLTRLTASRVMSPRNTPSPATTPRPTSKTPTRLSYSIDNYVPDPTNQLDVEVARIVYACPVKIKVSKVEGEPGKYMFGEVVPKLCYCRISKSRMVMVRVGGGWEELSNSEQKYIPKRRSLPGVVVGQLSSSPNFYEANIHFTPKGSELRAMKQMSYDDSRDIKNRSRLTN</sequence>
<dbReference type="PROSITE" id="PS51460">
    <property type="entry name" value="GAR"/>
    <property type="match status" value="1"/>
</dbReference>
<dbReference type="SUPFAM" id="SSF143575">
    <property type="entry name" value="GAS2 domain-like"/>
    <property type="match status" value="1"/>
</dbReference>
<dbReference type="EMBL" id="CAJVQB010001796">
    <property type="protein sequence ID" value="CAG8550324.1"/>
    <property type="molecule type" value="Genomic_DNA"/>
</dbReference>
<dbReference type="InterPro" id="IPR036534">
    <property type="entry name" value="GAR_dom_sf"/>
</dbReference>
<dbReference type="PANTHER" id="PTHR11915">
    <property type="entry name" value="SPECTRIN/FILAMIN RELATED CYTOSKELETAL PROTEIN"/>
    <property type="match status" value="1"/>
</dbReference>
<dbReference type="Gene3D" id="3.30.920.20">
    <property type="entry name" value="Gas2-like domain"/>
    <property type="match status" value="1"/>
</dbReference>
<evidence type="ECO:0000256" key="2">
    <source>
        <dbReference type="ARBA" id="ARBA00022490"/>
    </source>
</evidence>
<gene>
    <name evidence="6" type="ORF">GMARGA_LOCUS4524</name>
</gene>
<accession>A0ABN7UAM4</accession>
<name>A0ABN7UAM4_GIGMA</name>
<evidence type="ECO:0000313" key="6">
    <source>
        <dbReference type="EMBL" id="CAG8550324.1"/>
    </source>
</evidence>
<feature type="compositionally biased region" description="Low complexity" evidence="4">
    <location>
        <begin position="508"/>
        <end position="535"/>
    </location>
</feature>
<evidence type="ECO:0000256" key="1">
    <source>
        <dbReference type="ARBA" id="ARBA00004245"/>
    </source>
</evidence>
<comment type="caution">
    <text evidence="6">The sequence shown here is derived from an EMBL/GenBank/DDBJ whole genome shotgun (WGS) entry which is preliminary data.</text>
</comment>
<reference evidence="6 7" key="1">
    <citation type="submission" date="2021-06" db="EMBL/GenBank/DDBJ databases">
        <authorList>
            <person name="Kallberg Y."/>
            <person name="Tangrot J."/>
            <person name="Rosling A."/>
        </authorList>
    </citation>
    <scope>NUCLEOTIDE SEQUENCE [LARGE SCALE GENOMIC DNA]</scope>
    <source>
        <strain evidence="6 7">120-4 pot B 10/14</strain>
    </source>
</reference>
<keyword evidence="7" id="KW-1185">Reference proteome</keyword>
<feature type="domain" description="GAR" evidence="5">
    <location>
        <begin position="600"/>
        <end position="674"/>
    </location>
</feature>
<dbReference type="Gene3D" id="1.20.58.60">
    <property type="match status" value="2"/>
</dbReference>
<feature type="compositionally biased region" description="Low complexity" evidence="4">
    <location>
        <begin position="569"/>
        <end position="589"/>
    </location>
</feature>
<feature type="region of interest" description="Disordered" evidence="4">
    <location>
        <begin position="498"/>
        <end position="535"/>
    </location>
</feature>
<comment type="subcellular location">
    <subcellularLocation>
        <location evidence="1">Cytoplasm</location>
        <location evidence="1">Cytoskeleton</location>
    </subcellularLocation>
</comment>
<dbReference type="Pfam" id="PF02187">
    <property type="entry name" value="GAS2"/>
    <property type="match status" value="1"/>
</dbReference>
<proteinExistence type="predicted"/>
<evidence type="ECO:0000259" key="5">
    <source>
        <dbReference type="PROSITE" id="PS51460"/>
    </source>
</evidence>
<dbReference type="InterPro" id="IPR003108">
    <property type="entry name" value="GAR_dom"/>
</dbReference>
<dbReference type="SUPFAM" id="SSF46966">
    <property type="entry name" value="Spectrin repeat"/>
    <property type="match status" value="1"/>
</dbReference>
<dbReference type="SMART" id="SM00243">
    <property type="entry name" value="GAS2"/>
    <property type="match status" value="1"/>
</dbReference>
<keyword evidence="2" id="KW-0963">Cytoplasm</keyword>
<evidence type="ECO:0000256" key="3">
    <source>
        <dbReference type="ARBA" id="ARBA00023212"/>
    </source>
</evidence>
<evidence type="ECO:0000313" key="7">
    <source>
        <dbReference type="Proteomes" id="UP000789901"/>
    </source>
</evidence>
<keyword evidence="3" id="KW-0206">Cytoskeleton</keyword>
<dbReference type="Proteomes" id="UP000789901">
    <property type="component" value="Unassembled WGS sequence"/>
</dbReference>